<dbReference type="PRINTS" id="PR00958">
    <property type="entry name" value="HOMSERKINASE"/>
</dbReference>
<dbReference type="VEuPathDB" id="FungiDB:MELLADRAFT_71856"/>
<keyword evidence="3" id="KW-0547">Nucleotide-binding</keyword>
<reference evidence="8" key="1">
    <citation type="journal article" date="2011" name="Proc. Natl. Acad. Sci. U.S.A.">
        <title>Obligate biotrophy features unraveled by the genomic analysis of rust fungi.</title>
        <authorList>
            <person name="Duplessis S."/>
            <person name="Cuomo C.A."/>
            <person name="Lin Y.-C."/>
            <person name="Aerts A."/>
            <person name="Tisserant E."/>
            <person name="Veneault-Fourrey C."/>
            <person name="Joly D.L."/>
            <person name="Hacquard S."/>
            <person name="Amselem J."/>
            <person name="Cantarel B.L."/>
            <person name="Chiu R."/>
            <person name="Coutinho P.M."/>
            <person name="Feau N."/>
            <person name="Field M."/>
            <person name="Frey P."/>
            <person name="Gelhaye E."/>
            <person name="Goldberg J."/>
            <person name="Grabherr M.G."/>
            <person name="Kodira C.D."/>
            <person name="Kohler A."/>
            <person name="Kuees U."/>
            <person name="Lindquist E.A."/>
            <person name="Lucas S.M."/>
            <person name="Mago R."/>
            <person name="Mauceli E."/>
            <person name="Morin E."/>
            <person name="Murat C."/>
            <person name="Pangilinan J.L."/>
            <person name="Park R."/>
            <person name="Pearson M."/>
            <person name="Quesneville H."/>
            <person name="Rouhier N."/>
            <person name="Sakthikumar S."/>
            <person name="Salamov A.A."/>
            <person name="Schmutz J."/>
            <person name="Selles B."/>
            <person name="Shapiro H."/>
            <person name="Tanguay P."/>
            <person name="Tuskan G.A."/>
            <person name="Henrissat B."/>
            <person name="Van de Peer Y."/>
            <person name="Rouze P."/>
            <person name="Ellis J.G."/>
            <person name="Dodds P.N."/>
            <person name="Schein J.E."/>
            <person name="Zhong S."/>
            <person name="Hamelin R.C."/>
            <person name="Grigoriev I.V."/>
            <person name="Szabo L.J."/>
            <person name="Martin F."/>
        </authorList>
    </citation>
    <scope>NUCLEOTIDE SEQUENCE [LARGE SCALE GENOMIC DNA]</scope>
    <source>
        <strain evidence="8">98AG31 / pathotype 3-4-7</strain>
    </source>
</reference>
<evidence type="ECO:0000313" key="7">
    <source>
        <dbReference type="EMBL" id="EGG06929.1"/>
    </source>
</evidence>
<dbReference type="Gene3D" id="3.30.230.10">
    <property type="match status" value="1"/>
</dbReference>
<dbReference type="SUPFAM" id="SSF54211">
    <property type="entry name" value="Ribosomal protein S5 domain 2-like"/>
    <property type="match status" value="1"/>
</dbReference>
<dbReference type="GO" id="GO:0005524">
    <property type="term" value="F:ATP binding"/>
    <property type="evidence" value="ECO:0007669"/>
    <property type="project" value="UniProtKB-KW"/>
</dbReference>
<keyword evidence="1" id="KW-0028">Amino-acid biosynthesis</keyword>
<dbReference type="GO" id="GO:0008652">
    <property type="term" value="P:amino acid biosynthetic process"/>
    <property type="evidence" value="ECO:0007669"/>
    <property type="project" value="UniProtKB-KW"/>
</dbReference>
<feature type="domain" description="GHMP kinase N-terminal" evidence="6">
    <location>
        <begin position="5"/>
        <end position="81"/>
    </location>
</feature>
<name>F4RL49_MELLP</name>
<dbReference type="GO" id="GO:0016301">
    <property type="term" value="F:kinase activity"/>
    <property type="evidence" value="ECO:0007669"/>
    <property type="project" value="UniProtKB-KW"/>
</dbReference>
<evidence type="ECO:0000256" key="4">
    <source>
        <dbReference type="ARBA" id="ARBA00022777"/>
    </source>
</evidence>
<evidence type="ECO:0000256" key="1">
    <source>
        <dbReference type="ARBA" id="ARBA00022605"/>
    </source>
</evidence>
<dbReference type="EMBL" id="GL883106">
    <property type="protein sequence ID" value="EGG06929.1"/>
    <property type="molecule type" value="Genomic_DNA"/>
</dbReference>
<dbReference type="OrthoDB" id="195231at2759"/>
<dbReference type="InParanoid" id="F4RL49"/>
<evidence type="ECO:0000313" key="8">
    <source>
        <dbReference type="Proteomes" id="UP000001072"/>
    </source>
</evidence>
<dbReference type="InterPro" id="IPR006204">
    <property type="entry name" value="GHMP_kinase_N_dom"/>
</dbReference>
<dbReference type="InterPro" id="IPR020568">
    <property type="entry name" value="Ribosomal_Su5_D2-typ_SF"/>
</dbReference>
<evidence type="ECO:0000256" key="5">
    <source>
        <dbReference type="ARBA" id="ARBA00022840"/>
    </source>
</evidence>
<dbReference type="STRING" id="747676.F4RL49"/>
<keyword evidence="4" id="KW-0418">Kinase</keyword>
<evidence type="ECO:0000259" key="6">
    <source>
        <dbReference type="Pfam" id="PF00288"/>
    </source>
</evidence>
<dbReference type="PANTHER" id="PTHR20861:SF1">
    <property type="entry name" value="HOMOSERINE KINASE"/>
    <property type="match status" value="1"/>
</dbReference>
<dbReference type="PANTHER" id="PTHR20861">
    <property type="entry name" value="HOMOSERINE/4-DIPHOSPHOCYTIDYL-2-C-METHYL-D-ERYTHRITOL KINASE"/>
    <property type="match status" value="1"/>
</dbReference>
<organism evidence="8">
    <name type="scientific">Melampsora larici-populina (strain 98AG31 / pathotype 3-4-7)</name>
    <name type="common">Poplar leaf rust fungus</name>
    <dbReference type="NCBI Taxonomy" id="747676"/>
    <lineage>
        <taxon>Eukaryota</taxon>
        <taxon>Fungi</taxon>
        <taxon>Dikarya</taxon>
        <taxon>Basidiomycota</taxon>
        <taxon>Pucciniomycotina</taxon>
        <taxon>Pucciniomycetes</taxon>
        <taxon>Pucciniales</taxon>
        <taxon>Melampsoraceae</taxon>
        <taxon>Melampsora</taxon>
    </lineage>
</organism>
<keyword evidence="5" id="KW-0067">ATP-binding</keyword>
<dbReference type="GeneID" id="18931947"/>
<sequence>MTRVASYILQSNKIKSFPNGLTLHIENQIPFGRGLGSSGEVVIAGVKLGNILGNFNLTKKLYYALMVERDPDNVTAAVLGGFVASYLKELLPEDLYVISIPLAQVLPEFPIDEMLLWLEGSYTKQLSQLFSATVNMLSRPWDTQIQNPKFTELGSIRCYSVTFLNLTPMNCHIPP</sequence>
<keyword evidence="8" id="KW-1185">Reference proteome</keyword>
<keyword evidence="2" id="KW-0808">Transferase</keyword>
<dbReference type="HOGENOM" id="CLU_1532929_0_0_1"/>
<gene>
    <name evidence="7" type="ORF">MELLADRAFT_71856</name>
</gene>
<accession>F4RL49</accession>
<dbReference type="eggNOG" id="KOG1537">
    <property type="taxonomic scope" value="Eukaryota"/>
</dbReference>
<dbReference type="RefSeq" id="XP_007409889.1">
    <property type="nucleotide sequence ID" value="XM_007409827.1"/>
</dbReference>
<dbReference type="KEGG" id="mlr:MELLADRAFT_71856"/>
<evidence type="ECO:0000256" key="3">
    <source>
        <dbReference type="ARBA" id="ARBA00022741"/>
    </source>
</evidence>
<protein>
    <recommendedName>
        <fullName evidence="6">GHMP kinase N-terminal domain-containing protein</fullName>
    </recommendedName>
</protein>
<evidence type="ECO:0000256" key="2">
    <source>
        <dbReference type="ARBA" id="ARBA00022679"/>
    </source>
</evidence>
<proteinExistence type="predicted"/>
<dbReference type="Proteomes" id="UP000001072">
    <property type="component" value="Unassembled WGS sequence"/>
</dbReference>
<dbReference type="Pfam" id="PF00288">
    <property type="entry name" value="GHMP_kinases_N"/>
    <property type="match status" value="1"/>
</dbReference>
<dbReference type="InterPro" id="IPR014721">
    <property type="entry name" value="Ribsml_uS5_D2-typ_fold_subgr"/>
</dbReference>
<dbReference type="AlphaFoldDB" id="F4RL49"/>